<evidence type="ECO:0000313" key="2">
    <source>
        <dbReference type="EMBL" id="GAA4312977.1"/>
    </source>
</evidence>
<keyword evidence="3" id="KW-1185">Reference proteome</keyword>
<dbReference type="Proteomes" id="UP001500582">
    <property type="component" value="Unassembled WGS sequence"/>
</dbReference>
<evidence type="ECO:0000313" key="3">
    <source>
        <dbReference type="Proteomes" id="UP001500582"/>
    </source>
</evidence>
<accession>A0ABP8FXG3</accession>
<dbReference type="RefSeq" id="WP_345209762.1">
    <property type="nucleotide sequence ID" value="NZ_BAABFT010000002.1"/>
</dbReference>
<sequence length="569" mass="60293">MIKRFYLLTIQSVLLLFLFPVISCKKDKETVNPGIRYGITGVEPAMAGAGDTISIYGAGFQNNVTGNTVKINGAEAKVITASANTLRVIVPGAPRNGNITVQTGSNTNTYDKVFAVITVVKDNISTDTKWTADQIYLLKGNVHMLTGSKLTIEAGTTILGDKTSRAALIIDQGATVAMNGTAASPVVFSSNQAITFRQPGDWKGIELSGDGGASPGDVIKYVRIEYAGYHQPEAPGAALRVSRATTAGNINNIQASYSAGDGYLFDSARGSSQYIDHLIAYGCAGNDFTYTNGVEGYGQFLLGIKDPVYADQLRADGLLVQSSRPVTISNLTLIGYNGLARQIVPNTTYLYGLVDDEVLNANAGRGVRIGGMANVNGVLTPASGTLRLFNSVIAAPWLAGISVDGAASWAGYENGSTGSVIRNTSVTYTLADGTNAIRTLPGSPPFRGYSFSAENITGSRKGFERIDGTTQAGAFMLHNDTARLMLLPYPTYDAPYDDYGLTNSVQYNKLTSPVFSPVSGSLLLSGADFSSAMLANTFFARNTAFRGAFGGTDWAASWSNYQPQQVSYQ</sequence>
<evidence type="ECO:0000259" key="1">
    <source>
        <dbReference type="Pfam" id="PF01833"/>
    </source>
</evidence>
<feature type="domain" description="IPT/TIG" evidence="1">
    <location>
        <begin position="39"/>
        <end position="113"/>
    </location>
</feature>
<dbReference type="PANTHER" id="PTHR41339">
    <property type="entry name" value="LIPL48"/>
    <property type="match status" value="1"/>
</dbReference>
<proteinExistence type="predicted"/>
<reference evidence="3" key="1">
    <citation type="journal article" date="2019" name="Int. J. Syst. Evol. Microbiol.">
        <title>The Global Catalogue of Microorganisms (GCM) 10K type strain sequencing project: providing services to taxonomists for standard genome sequencing and annotation.</title>
        <authorList>
            <consortium name="The Broad Institute Genomics Platform"/>
            <consortium name="The Broad Institute Genome Sequencing Center for Infectious Disease"/>
            <person name="Wu L."/>
            <person name="Ma J."/>
        </authorList>
    </citation>
    <scope>NUCLEOTIDE SEQUENCE [LARGE SCALE GENOMIC DNA]</scope>
    <source>
        <strain evidence="3">JCM 17705</strain>
    </source>
</reference>
<dbReference type="SUPFAM" id="SSF81296">
    <property type="entry name" value="E set domains"/>
    <property type="match status" value="1"/>
</dbReference>
<dbReference type="Pfam" id="PF01833">
    <property type="entry name" value="TIG"/>
    <property type="match status" value="1"/>
</dbReference>
<gene>
    <name evidence="2" type="ORF">GCM10023149_08540</name>
</gene>
<comment type="caution">
    <text evidence="2">The sequence shown here is derived from an EMBL/GenBank/DDBJ whole genome shotgun (WGS) entry which is preliminary data.</text>
</comment>
<dbReference type="InterPro" id="IPR002909">
    <property type="entry name" value="IPT_dom"/>
</dbReference>
<dbReference type="EMBL" id="BAABFT010000002">
    <property type="protein sequence ID" value="GAA4312977.1"/>
    <property type="molecule type" value="Genomic_DNA"/>
</dbReference>
<dbReference type="InterPro" id="IPR014756">
    <property type="entry name" value="Ig_E-set"/>
</dbReference>
<organism evidence="2 3">
    <name type="scientific">Mucilaginibacter gynuensis</name>
    <dbReference type="NCBI Taxonomy" id="1302236"/>
    <lineage>
        <taxon>Bacteria</taxon>
        <taxon>Pseudomonadati</taxon>
        <taxon>Bacteroidota</taxon>
        <taxon>Sphingobacteriia</taxon>
        <taxon>Sphingobacteriales</taxon>
        <taxon>Sphingobacteriaceae</taxon>
        <taxon>Mucilaginibacter</taxon>
    </lineage>
</organism>
<protein>
    <recommendedName>
        <fullName evidence="1">IPT/TIG domain-containing protein</fullName>
    </recommendedName>
</protein>
<dbReference type="PANTHER" id="PTHR41339:SF1">
    <property type="entry name" value="SECRETED PROTEIN"/>
    <property type="match status" value="1"/>
</dbReference>
<name>A0ABP8FXG3_9SPHI</name>
<dbReference type="InterPro" id="IPR013783">
    <property type="entry name" value="Ig-like_fold"/>
</dbReference>
<dbReference type="Gene3D" id="2.60.40.10">
    <property type="entry name" value="Immunoglobulins"/>
    <property type="match status" value="1"/>
</dbReference>